<evidence type="ECO:0000313" key="3">
    <source>
        <dbReference type="Proteomes" id="UP000658127"/>
    </source>
</evidence>
<dbReference type="Pfam" id="PF25302">
    <property type="entry name" value="NADase_transloc"/>
    <property type="match status" value="1"/>
</dbReference>
<gene>
    <name evidence="2" type="ORF">GCM10011610_00900</name>
</gene>
<sequence length="239" mass="25628">MGRKISGPDLDDSRLSSSPRVVAHYGAHARNGGRWVKSGLNIVSLLVAAVVGALGVKIADNLPELWTTVSSTWQGPSCENPKSLKLVHGEISATSFLPETVTPSRTYHFDPARAADEDPGTAWVEGVGGFGEGQKLTITLPGTYDVRLLCIVNGYPLEPKLFQRNGRVRTVDVRTDQGNMSGSTLKDPPGDDLLESQQLNIPAGPTTMIELTIKKVYPSLGQDRFEDTAVAEVAVYAAD</sequence>
<evidence type="ECO:0000259" key="1">
    <source>
        <dbReference type="Pfam" id="PF25302"/>
    </source>
</evidence>
<accession>A0ABQ2K5K2</accession>
<proteinExistence type="predicted"/>
<keyword evidence="3" id="KW-1185">Reference proteome</keyword>
<dbReference type="SUPFAM" id="SSF49785">
    <property type="entry name" value="Galactose-binding domain-like"/>
    <property type="match status" value="1"/>
</dbReference>
<dbReference type="InterPro" id="IPR008979">
    <property type="entry name" value="Galactose-bd-like_sf"/>
</dbReference>
<name>A0ABQ2K5K2_9NOCA</name>
<dbReference type="RefSeq" id="WP_189022592.1">
    <property type="nucleotide sequence ID" value="NZ_BMNE01000001.1"/>
</dbReference>
<feature type="domain" description="NAD glycohydrolase translocation F5/8 type C" evidence="1">
    <location>
        <begin position="105"/>
        <end position="235"/>
    </location>
</feature>
<reference evidence="3" key="1">
    <citation type="journal article" date="2019" name="Int. J. Syst. Evol. Microbiol.">
        <title>The Global Catalogue of Microorganisms (GCM) 10K type strain sequencing project: providing services to taxonomists for standard genome sequencing and annotation.</title>
        <authorList>
            <consortium name="The Broad Institute Genomics Platform"/>
            <consortium name="The Broad Institute Genome Sequencing Center for Infectious Disease"/>
            <person name="Wu L."/>
            <person name="Ma J."/>
        </authorList>
    </citation>
    <scope>NUCLEOTIDE SEQUENCE [LARGE SCALE GENOMIC DNA]</scope>
    <source>
        <strain evidence="3">CGMCC 4.7329</strain>
    </source>
</reference>
<organism evidence="2 3">
    <name type="scientific">Nocardia rhizosphaerihabitans</name>
    <dbReference type="NCBI Taxonomy" id="1691570"/>
    <lineage>
        <taxon>Bacteria</taxon>
        <taxon>Bacillati</taxon>
        <taxon>Actinomycetota</taxon>
        <taxon>Actinomycetes</taxon>
        <taxon>Mycobacteriales</taxon>
        <taxon>Nocardiaceae</taxon>
        <taxon>Nocardia</taxon>
    </lineage>
</organism>
<dbReference type="NCBIfam" id="NF047619">
    <property type="entry name" value="NADase_discoid"/>
    <property type="match status" value="1"/>
</dbReference>
<dbReference type="EMBL" id="BMNE01000001">
    <property type="protein sequence ID" value="GGN66195.1"/>
    <property type="molecule type" value="Genomic_DNA"/>
</dbReference>
<dbReference type="Proteomes" id="UP000658127">
    <property type="component" value="Unassembled WGS sequence"/>
</dbReference>
<evidence type="ECO:0000313" key="2">
    <source>
        <dbReference type="EMBL" id="GGN66195.1"/>
    </source>
</evidence>
<dbReference type="InterPro" id="IPR057561">
    <property type="entry name" value="NADase_transloc"/>
</dbReference>
<comment type="caution">
    <text evidence="2">The sequence shown here is derived from an EMBL/GenBank/DDBJ whole genome shotgun (WGS) entry which is preliminary data.</text>
</comment>
<protein>
    <recommendedName>
        <fullName evidence="1">NAD glycohydrolase translocation F5/8 type C domain-containing protein</fullName>
    </recommendedName>
</protein>